<evidence type="ECO:0000313" key="2">
    <source>
        <dbReference type="EMBL" id="AFA49481.1"/>
    </source>
</evidence>
<dbReference type="HOGENOM" id="CLU_865018_0_0_9"/>
<gene>
    <name evidence="2" type="ordered locus">Awo_c27280</name>
</gene>
<dbReference type="KEGG" id="awo:Awo_c27280"/>
<dbReference type="eggNOG" id="COG1277">
    <property type="taxonomic scope" value="Bacteria"/>
</dbReference>
<dbReference type="Pfam" id="PF12679">
    <property type="entry name" value="ABC2_membrane_2"/>
    <property type="match status" value="1"/>
</dbReference>
<feature type="transmembrane region" description="Helical" evidence="1">
    <location>
        <begin position="290"/>
        <end position="311"/>
    </location>
</feature>
<dbReference type="EMBL" id="CP002987">
    <property type="protein sequence ID" value="AFA49481.1"/>
    <property type="molecule type" value="Genomic_DNA"/>
</dbReference>
<dbReference type="PANTHER" id="PTHR43471">
    <property type="entry name" value="ABC TRANSPORTER PERMEASE"/>
    <property type="match status" value="1"/>
</dbReference>
<feature type="transmembrane region" description="Helical" evidence="1">
    <location>
        <begin position="194"/>
        <end position="213"/>
    </location>
</feature>
<accession>H6LFJ4</accession>
<organism evidence="2 3">
    <name type="scientific">Acetobacterium woodii (strain ATCC 29683 / DSM 1030 / JCM 2381 / KCTC 1655 / WB1)</name>
    <dbReference type="NCBI Taxonomy" id="931626"/>
    <lineage>
        <taxon>Bacteria</taxon>
        <taxon>Bacillati</taxon>
        <taxon>Bacillota</taxon>
        <taxon>Clostridia</taxon>
        <taxon>Eubacteriales</taxon>
        <taxon>Eubacteriaceae</taxon>
        <taxon>Acetobacterium</taxon>
    </lineage>
</organism>
<protein>
    <recommendedName>
        <fullName evidence="4">ABC transport system permease protein</fullName>
    </recommendedName>
</protein>
<keyword evidence="1" id="KW-0812">Transmembrane</keyword>
<evidence type="ECO:0008006" key="4">
    <source>
        <dbReference type="Google" id="ProtNLM"/>
    </source>
</evidence>
<keyword evidence="1" id="KW-1133">Transmembrane helix</keyword>
<feature type="transmembrane region" description="Helical" evidence="1">
    <location>
        <begin position="163"/>
        <end position="187"/>
    </location>
</feature>
<evidence type="ECO:0000256" key="1">
    <source>
        <dbReference type="SAM" id="Phobius"/>
    </source>
</evidence>
<feature type="transmembrane region" description="Helical" evidence="1">
    <location>
        <begin position="18"/>
        <end position="39"/>
    </location>
</feature>
<sequence length="321" mass="35467">MIIEIAKKEITDAFKNKLFLIIVIMLLTLCVVSIVLGSLQVRVAVDAYNASIDFLKSLGKTDLPAMPNLNPMSASKGFVNYIGMVGALLAIVLGNTAISKERKNGTLRLILSRGVFRDTFLNGKLVGNLLLLAGITLAAAVMTLLALTIIAGVILTLDEGLRLGLFFLMSFLYLVFFMILSMGITILSAKGSRALLITVIIWLVLAFVLPQIGDTMDMDNQLPGGFFVQMGMNRDQETQVLQQFKFYETLRDGLEELSPTKHYERISFALLNIKPGFETNTAWEVLGLKWINLLGLIVPSSVLWLLAYVVFLRRENIDGSK</sequence>
<dbReference type="RefSeq" id="WP_014357079.1">
    <property type="nucleotide sequence ID" value="NC_016894.1"/>
</dbReference>
<dbReference type="Proteomes" id="UP000007177">
    <property type="component" value="Chromosome"/>
</dbReference>
<reference evidence="3" key="1">
    <citation type="submission" date="2011-07" db="EMBL/GenBank/DDBJ databases">
        <title>Complete genome sequence of Acetobacterium woodii.</title>
        <authorList>
            <person name="Poehlein A."/>
            <person name="Schmidt S."/>
            <person name="Kaster A.-K."/>
            <person name="Goenrich M."/>
            <person name="Vollmers J."/>
            <person name="Thuermer A."/>
            <person name="Gottschalk G."/>
            <person name="Thauer R.K."/>
            <person name="Daniel R."/>
            <person name="Mueller V."/>
        </authorList>
    </citation>
    <scope>NUCLEOTIDE SEQUENCE [LARGE SCALE GENOMIC DNA]</scope>
    <source>
        <strain evidence="3">ATCC 29683 / DSM 1030 / JCM 2381 / KCTC 1655 / WB1</strain>
    </source>
</reference>
<dbReference type="GO" id="GO:0005886">
    <property type="term" value="C:plasma membrane"/>
    <property type="evidence" value="ECO:0007669"/>
    <property type="project" value="UniProtKB-SubCell"/>
</dbReference>
<reference evidence="2 3" key="2">
    <citation type="journal article" date="2012" name="PLoS ONE">
        <title>An ancient pathway combining carbon dioxide fixation with the generation and utilization of a sodium ion gradient for ATP synthesis.</title>
        <authorList>
            <person name="Poehlein A."/>
            <person name="Schmidt S."/>
            <person name="Kaster A.K."/>
            <person name="Goenrich M."/>
            <person name="Vollmers J."/>
            <person name="Thurmer A."/>
            <person name="Bertsch J."/>
            <person name="Schuchmann K."/>
            <person name="Voigt B."/>
            <person name="Hecker M."/>
            <person name="Daniel R."/>
            <person name="Thauer R.K."/>
            <person name="Gottschalk G."/>
            <person name="Muller V."/>
        </authorList>
    </citation>
    <scope>NUCLEOTIDE SEQUENCE [LARGE SCALE GENOMIC DNA]</scope>
    <source>
        <strain evidence="3">ATCC 29683 / DSM 1030 / JCM 2381 / KCTC 1655 / WB1</strain>
    </source>
</reference>
<feature type="transmembrane region" description="Helical" evidence="1">
    <location>
        <begin position="78"/>
        <end position="98"/>
    </location>
</feature>
<proteinExistence type="predicted"/>
<dbReference type="GO" id="GO:0140359">
    <property type="term" value="F:ABC-type transporter activity"/>
    <property type="evidence" value="ECO:0007669"/>
    <property type="project" value="InterPro"/>
</dbReference>
<dbReference type="PANTHER" id="PTHR43471:SF14">
    <property type="entry name" value="ABC-2 TYPE TRANSPORT SYSTEM PERMEASE PROTEIN"/>
    <property type="match status" value="1"/>
</dbReference>
<dbReference type="AlphaFoldDB" id="H6LFJ4"/>
<dbReference type="OrthoDB" id="3789452at2"/>
<name>H6LFJ4_ACEWD</name>
<evidence type="ECO:0000313" key="3">
    <source>
        <dbReference type="Proteomes" id="UP000007177"/>
    </source>
</evidence>
<keyword evidence="1" id="KW-0472">Membrane</keyword>
<keyword evidence="3" id="KW-1185">Reference proteome</keyword>
<feature type="transmembrane region" description="Helical" evidence="1">
    <location>
        <begin position="129"/>
        <end position="157"/>
    </location>
</feature>
<dbReference type="STRING" id="931626.Awo_c27280"/>